<feature type="transmembrane region" description="Helical" evidence="7">
    <location>
        <begin position="196"/>
        <end position="218"/>
    </location>
</feature>
<keyword evidence="10" id="KW-1185">Reference proteome</keyword>
<evidence type="ECO:0000259" key="8">
    <source>
        <dbReference type="Pfam" id="PF20684"/>
    </source>
</evidence>
<accession>A0AA39WVJ2</accession>
<dbReference type="AlphaFoldDB" id="A0AA39WVJ2"/>
<evidence type="ECO:0000313" key="9">
    <source>
        <dbReference type="EMBL" id="KAK0622331.1"/>
    </source>
</evidence>
<keyword evidence="2 7" id="KW-0812">Transmembrane</keyword>
<dbReference type="InterPro" id="IPR049326">
    <property type="entry name" value="Rhodopsin_dom_fungi"/>
</dbReference>
<dbReference type="GO" id="GO:0016020">
    <property type="term" value="C:membrane"/>
    <property type="evidence" value="ECO:0007669"/>
    <property type="project" value="UniProtKB-SubCell"/>
</dbReference>
<feature type="domain" description="Rhodopsin" evidence="8">
    <location>
        <begin position="28"/>
        <end position="260"/>
    </location>
</feature>
<evidence type="ECO:0000256" key="1">
    <source>
        <dbReference type="ARBA" id="ARBA00004141"/>
    </source>
</evidence>
<keyword evidence="4 7" id="KW-0472">Membrane</keyword>
<comment type="caution">
    <text evidence="9">The sequence shown here is derived from an EMBL/GenBank/DDBJ whole genome shotgun (WGS) entry which is preliminary data.</text>
</comment>
<comment type="subcellular location">
    <subcellularLocation>
        <location evidence="1">Membrane</location>
        <topology evidence="1">Multi-pass membrane protein</topology>
    </subcellularLocation>
</comment>
<evidence type="ECO:0000256" key="5">
    <source>
        <dbReference type="ARBA" id="ARBA00038359"/>
    </source>
</evidence>
<feature type="compositionally biased region" description="Polar residues" evidence="6">
    <location>
        <begin position="270"/>
        <end position="288"/>
    </location>
</feature>
<dbReference type="Proteomes" id="UP001175000">
    <property type="component" value="Unassembled WGS sequence"/>
</dbReference>
<feature type="transmembrane region" description="Helical" evidence="7">
    <location>
        <begin position="238"/>
        <end position="255"/>
    </location>
</feature>
<feature type="transmembrane region" description="Helical" evidence="7">
    <location>
        <begin position="87"/>
        <end position="110"/>
    </location>
</feature>
<reference evidence="9" key="1">
    <citation type="submission" date="2023-06" db="EMBL/GenBank/DDBJ databases">
        <title>Genome-scale phylogeny and comparative genomics of the fungal order Sordariales.</title>
        <authorList>
            <consortium name="Lawrence Berkeley National Laboratory"/>
            <person name="Hensen N."/>
            <person name="Bonometti L."/>
            <person name="Westerberg I."/>
            <person name="Brannstrom I.O."/>
            <person name="Guillou S."/>
            <person name="Cros-Aarteil S."/>
            <person name="Calhoun S."/>
            <person name="Haridas S."/>
            <person name="Kuo A."/>
            <person name="Mondo S."/>
            <person name="Pangilinan J."/>
            <person name="Riley R."/>
            <person name="Labutti K."/>
            <person name="Andreopoulos B."/>
            <person name="Lipzen A."/>
            <person name="Chen C."/>
            <person name="Yanf M."/>
            <person name="Daum C."/>
            <person name="Ng V."/>
            <person name="Clum A."/>
            <person name="Steindorff A."/>
            <person name="Ohm R."/>
            <person name="Martin F."/>
            <person name="Silar P."/>
            <person name="Natvig D."/>
            <person name="Lalanne C."/>
            <person name="Gautier V."/>
            <person name="Ament-Velasquez S.L."/>
            <person name="Kruys A."/>
            <person name="Hutchinson M.I."/>
            <person name="Powell A.J."/>
            <person name="Barry K."/>
            <person name="Miller A.N."/>
            <person name="Grigoriev I.V."/>
            <person name="Debuchy R."/>
            <person name="Gladieux P."/>
            <person name="Thoren M.H."/>
            <person name="Johannesson H."/>
        </authorList>
    </citation>
    <scope>NUCLEOTIDE SEQUENCE</scope>
    <source>
        <strain evidence="9">CBS 606.72</strain>
    </source>
</reference>
<sequence>MMAWAAPGIGAFALAVVLVILSTVFVALRFVSRRRLLNIWGATDWFLLVTLFFAFASAATVGAFAAYGMGHHIVDLRPDQLPPFVKVTYVASIVTNTSIALTKLSVLLLLLDIFATYVLIVLTACYTLWVFLSNIVSCLPVQAFWDLSIPESERWCMPQRPKMLADTTINAALDVAIFCLPLPVLRTSTLPLKQKLWLYVVFTLGLIVCIASLLRFHFIDFAVLMRDPTWAAVNISTWANVEINLAIIIACIPTLRPLVAKFCPRLVEPSTSEQSDFGSSSRPPTISSPAWRPEMRQQYCVDE</sequence>
<feature type="transmembrane region" description="Helical" evidence="7">
    <location>
        <begin position="163"/>
        <end position="184"/>
    </location>
</feature>
<proteinExistence type="inferred from homology"/>
<dbReference type="EMBL" id="JAULSU010000003">
    <property type="protein sequence ID" value="KAK0622331.1"/>
    <property type="molecule type" value="Genomic_DNA"/>
</dbReference>
<name>A0AA39WVJ2_9PEZI</name>
<dbReference type="InterPro" id="IPR052337">
    <property type="entry name" value="SAT4-like"/>
</dbReference>
<evidence type="ECO:0000256" key="4">
    <source>
        <dbReference type="ARBA" id="ARBA00023136"/>
    </source>
</evidence>
<dbReference type="Pfam" id="PF20684">
    <property type="entry name" value="Fung_rhodopsin"/>
    <property type="match status" value="1"/>
</dbReference>
<gene>
    <name evidence="9" type="ORF">B0T14DRAFT_451360</name>
</gene>
<evidence type="ECO:0000256" key="7">
    <source>
        <dbReference type="SAM" id="Phobius"/>
    </source>
</evidence>
<feature type="region of interest" description="Disordered" evidence="6">
    <location>
        <begin position="270"/>
        <end position="303"/>
    </location>
</feature>
<dbReference type="PANTHER" id="PTHR33048">
    <property type="entry name" value="PTH11-LIKE INTEGRAL MEMBRANE PROTEIN (AFU_ORTHOLOGUE AFUA_5G11245)"/>
    <property type="match status" value="1"/>
</dbReference>
<feature type="transmembrane region" description="Helical" evidence="7">
    <location>
        <begin position="43"/>
        <end position="67"/>
    </location>
</feature>
<evidence type="ECO:0000256" key="6">
    <source>
        <dbReference type="SAM" id="MobiDB-lite"/>
    </source>
</evidence>
<evidence type="ECO:0000256" key="2">
    <source>
        <dbReference type="ARBA" id="ARBA00022692"/>
    </source>
</evidence>
<organism evidence="9 10">
    <name type="scientific">Immersiella caudata</name>
    <dbReference type="NCBI Taxonomy" id="314043"/>
    <lineage>
        <taxon>Eukaryota</taxon>
        <taxon>Fungi</taxon>
        <taxon>Dikarya</taxon>
        <taxon>Ascomycota</taxon>
        <taxon>Pezizomycotina</taxon>
        <taxon>Sordariomycetes</taxon>
        <taxon>Sordariomycetidae</taxon>
        <taxon>Sordariales</taxon>
        <taxon>Lasiosphaeriaceae</taxon>
        <taxon>Immersiella</taxon>
    </lineage>
</organism>
<evidence type="ECO:0000256" key="3">
    <source>
        <dbReference type="ARBA" id="ARBA00022989"/>
    </source>
</evidence>
<feature type="transmembrane region" description="Helical" evidence="7">
    <location>
        <begin position="117"/>
        <end position="143"/>
    </location>
</feature>
<evidence type="ECO:0000313" key="10">
    <source>
        <dbReference type="Proteomes" id="UP001175000"/>
    </source>
</evidence>
<feature type="transmembrane region" description="Helical" evidence="7">
    <location>
        <begin position="6"/>
        <end position="31"/>
    </location>
</feature>
<comment type="similarity">
    <text evidence="5">Belongs to the SAT4 family.</text>
</comment>
<protein>
    <recommendedName>
        <fullName evidence="8">Rhodopsin domain-containing protein</fullName>
    </recommendedName>
</protein>
<keyword evidence="3 7" id="KW-1133">Transmembrane helix</keyword>
<dbReference type="PANTHER" id="PTHR33048:SF47">
    <property type="entry name" value="INTEGRAL MEMBRANE PROTEIN-RELATED"/>
    <property type="match status" value="1"/>
</dbReference>